<proteinExistence type="inferred from homology"/>
<dbReference type="SUPFAM" id="SSF54285">
    <property type="entry name" value="MoaD/ThiS"/>
    <property type="match status" value="1"/>
</dbReference>
<dbReference type="InterPro" id="IPR037021">
    <property type="entry name" value="RnfH_sf"/>
</dbReference>
<name>A0A4P9UMK4_METBY</name>
<dbReference type="Proteomes" id="UP000305881">
    <property type="component" value="Chromosome"/>
</dbReference>
<evidence type="ECO:0000256" key="2">
    <source>
        <dbReference type="HAMAP-Rule" id="MF_00460"/>
    </source>
</evidence>
<dbReference type="InterPro" id="IPR005346">
    <property type="entry name" value="RnfH"/>
</dbReference>
<evidence type="ECO:0000313" key="3">
    <source>
        <dbReference type="EMBL" id="QCW82562.1"/>
    </source>
</evidence>
<protein>
    <recommendedName>
        <fullName evidence="2">UPF0125 protein EQU24_10195</fullName>
    </recommendedName>
</protein>
<dbReference type="OrthoDB" id="9796575at2"/>
<dbReference type="KEGG" id="mbur:EQU24_10195"/>
<organism evidence="3 4">
    <name type="scientific">Methylotuvimicrobium buryatense</name>
    <name type="common">Methylomicrobium buryatense</name>
    <dbReference type="NCBI Taxonomy" id="95641"/>
    <lineage>
        <taxon>Bacteria</taxon>
        <taxon>Pseudomonadati</taxon>
        <taxon>Pseudomonadota</taxon>
        <taxon>Gammaproteobacteria</taxon>
        <taxon>Methylococcales</taxon>
        <taxon>Methylococcaceae</taxon>
        <taxon>Methylotuvimicrobium</taxon>
    </lineage>
</organism>
<dbReference type="HAMAP" id="MF_00460">
    <property type="entry name" value="UPF0125_RnfH"/>
    <property type="match status" value="1"/>
</dbReference>
<reference evidence="4" key="1">
    <citation type="journal article" date="2019" name="J. Bacteriol.">
        <title>A Mutagenic Screen Identifies a TonB-Dependent Receptor Required for the Lanthanide Metal Switch in the Type I Methanotroph 'Methylotuvimicrobium buryatense' 5GB1C.</title>
        <authorList>
            <person name="Groom J.D."/>
            <person name="Ford S.M."/>
            <person name="Pesesky M.W."/>
            <person name="Lidstrom M.E."/>
        </authorList>
    </citation>
    <scope>NUCLEOTIDE SEQUENCE [LARGE SCALE GENOMIC DNA]</scope>
    <source>
        <strain evidence="4">5GB1C</strain>
    </source>
</reference>
<evidence type="ECO:0000313" key="4">
    <source>
        <dbReference type="Proteomes" id="UP000305881"/>
    </source>
</evidence>
<sequence>MAEKLIRVEVAYAKPEEQVILNTTLPEGATVEDAIIKSGILVRFPEIDLSQVKVGIFSGACKLNQVLKEFDRVEIYRPLLHDPKESRRSKAAKE</sequence>
<dbReference type="STRING" id="675511.GCA_000341735_01003"/>
<keyword evidence="4" id="KW-1185">Reference proteome</keyword>
<comment type="similarity">
    <text evidence="1 2">Belongs to the UPF0125 (RnfH) family.</text>
</comment>
<gene>
    <name evidence="3" type="ORF">EQU24_10195</name>
</gene>
<dbReference type="PANTHER" id="PTHR37483">
    <property type="entry name" value="UPF0125 PROTEIN RATB"/>
    <property type="match status" value="1"/>
</dbReference>
<dbReference type="EMBL" id="CP035467">
    <property type="protein sequence ID" value="QCW82562.1"/>
    <property type="molecule type" value="Genomic_DNA"/>
</dbReference>
<dbReference type="Pfam" id="PF03658">
    <property type="entry name" value="Ub-RnfH"/>
    <property type="match status" value="1"/>
</dbReference>
<dbReference type="NCBIfam" id="NF002490">
    <property type="entry name" value="PRK01777.1"/>
    <property type="match status" value="1"/>
</dbReference>
<accession>A0A4P9UMK4</accession>
<dbReference type="Gene3D" id="3.10.20.280">
    <property type="entry name" value="RnfH-like"/>
    <property type="match status" value="1"/>
</dbReference>
<dbReference type="PANTHER" id="PTHR37483:SF1">
    <property type="entry name" value="UPF0125 PROTEIN RATB"/>
    <property type="match status" value="1"/>
</dbReference>
<evidence type="ECO:0000256" key="1">
    <source>
        <dbReference type="ARBA" id="ARBA00010645"/>
    </source>
</evidence>
<dbReference type="InterPro" id="IPR016155">
    <property type="entry name" value="Mopterin_synth/thiamin_S_b"/>
</dbReference>
<dbReference type="AlphaFoldDB" id="A0A4P9UMK4"/>